<keyword evidence="5 6" id="KW-0472">Membrane</keyword>
<dbReference type="InterPro" id="IPR052536">
    <property type="entry name" value="ABC-4_Integral_Memb_Prot"/>
</dbReference>
<feature type="transmembrane region" description="Helical" evidence="6">
    <location>
        <begin position="53"/>
        <end position="78"/>
    </location>
</feature>
<comment type="similarity">
    <text evidence="6">Belongs to the ABC-4 integral membrane protein family.</text>
</comment>
<feature type="transmembrane region" description="Helical" evidence="6">
    <location>
        <begin position="290"/>
        <end position="313"/>
    </location>
</feature>
<feature type="domain" description="ABC3 transporter permease C-terminal" evidence="7">
    <location>
        <begin position="64"/>
        <end position="183"/>
    </location>
</feature>
<evidence type="ECO:0000313" key="8">
    <source>
        <dbReference type="EMBL" id="HIR89719.1"/>
    </source>
</evidence>
<reference evidence="8" key="2">
    <citation type="journal article" date="2021" name="PeerJ">
        <title>Extensive microbial diversity within the chicken gut microbiome revealed by metagenomics and culture.</title>
        <authorList>
            <person name="Gilroy R."/>
            <person name="Ravi A."/>
            <person name="Getino M."/>
            <person name="Pursley I."/>
            <person name="Horton D.L."/>
            <person name="Alikhan N.F."/>
            <person name="Baker D."/>
            <person name="Gharbi K."/>
            <person name="Hall N."/>
            <person name="Watson M."/>
            <person name="Adriaenssens E.M."/>
            <person name="Foster-Nyarko E."/>
            <person name="Jarju S."/>
            <person name="Secka A."/>
            <person name="Antonio M."/>
            <person name="Oren A."/>
            <person name="Chaudhuri R.R."/>
            <person name="La Ragione R."/>
            <person name="Hildebrand F."/>
            <person name="Pallen M.J."/>
        </authorList>
    </citation>
    <scope>NUCLEOTIDE SEQUENCE</scope>
    <source>
        <strain evidence="8">ChiW13-3771</strain>
    </source>
</reference>
<keyword evidence="2 6" id="KW-1003">Cell membrane</keyword>
<evidence type="ECO:0000256" key="6">
    <source>
        <dbReference type="PIRNR" id="PIRNR018968"/>
    </source>
</evidence>
<evidence type="ECO:0000256" key="2">
    <source>
        <dbReference type="ARBA" id="ARBA00022475"/>
    </source>
</evidence>
<reference evidence="8" key="1">
    <citation type="submission" date="2020-10" db="EMBL/GenBank/DDBJ databases">
        <authorList>
            <person name="Gilroy R."/>
        </authorList>
    </citation>
    <scope>NUCLEOTIDE SEQUENCE</scope>
    <source>
        <strain evidence="8">ChiW13-3771</strain>
    </source>
</reference>
<name>A0A9D1EG94_9FIRM</name>
<dbReference type="PIRSF" id="PIRSF018968">
    <property type="entry name" value="ABC_permease_BceB"/>
    <property type="match status" value="1"/>
</dbReference>
<dbReference type="PANTHER" id="PTHR46795">
    <property type="entry name" value="ABC TRANSPORTER PERMEASE-RELATED-RELATED"/>
    <property type="match status" value="1"/>
</dbReference>
<comment type="caution">
    <text evidence="8">The sequence shown here is derived from an EMBL/GenBank/DDBJ whole genome shotgun (WGS) entry which is preliminary data.</text>
</comment>
<dbReference type="GO" id="GO:0055085">
    <property type="term" value="P:transmembrane transport"/>
    <property type="evidence" value="ECO:0007669"/>
    <property type="project" value="UniProtKB-UniRule"/>
</dbReference>
<dbReference type="InterPro" id="IPR027022">
    <property type="entry name" value="ABC_permease_BceB-typ"/>
</dbReference>
<evidence type="ECO:0000256" key="5">
    <source>
        <dbReference type="ARBA" id="ARBA00023136"/>
    </source>
</evidence>
<comment type="subcellular location">
    <subcellularLocation>
        <location evidence="1 6">Cell membrane</location>
        <topology evidence="1 6">Multi-pass membrane protein</topology>
    </subcellularLocation>
</comment>
<feature type="transmembrane region" description="Helical" evidence="6">
    <location>
        <begin position="200"/>
        <end position="222"/>
    </location>
</feature>
<accession>A0A9D1EG94</accession>
<feature type="transmembrane region" description="Helical" evidence="6">
    <location>
        <begin position="633"/>
        <end position="655"/>
    </location>
</feature>
<organism evidence="8 9">
    <name type="scientific">Candidatus Fimimorpha faecalis</name>
    <dbReference type="NCBI Taxonomy" id="2840824"/>
    <lineage>
        <taxon>Bacteria</taxon>
        <taxon>Bacillati</taxon>
        <taxon>Bacillota</taxon>
        <taxon>Clostridia</taxon>
        <taxon>Eubacteriales</taxon>
        <taxon>Candidatus Fimimorpha</taxon>
    </lineage>
</organism>
<dbReference type="InterPro" id="IPR003838">
    <property type="entry name" value="ABC3_permease_C"/>
</dbReference>
<evidence type="ECO:0000256" key="4">
    <source>
        <dbReference type="ARBA" id="ARBA00022989"/>
    </source>
</evidence>
<feature type="transmembrane region" description="Helical" evidence="6">
    <location>
        <begin position="108"/>
        <end position="137"/>
    </location>
</feature>
<evidence type="ECO:0000256" key="1">
    <source>
        <dbReference type="ARBA" id="ARBA00004651"/>
    </source>
</evidence>
<gene>
    <name evidence="8" type="ORF">IAC96_12310</name>
</gene>
<keyword evidence="6" id="KW-0813">Transport</keyword>
<dbReference type="EMBL" id="DVHN01000172">
    <property type="protein sequence ID" value="HIR89719.1"/>
    <property type="molecule type" value="Genomic_DNA"/>
</dbReference>
<dbReference type="GO" id="GO:0005886">
    <property type="term" value="C:plasma membrane"/>
    <property type="evidence" value="ECO:0007669"/>
    <property type="project" value="UniProtKB-SubCell"/>
</dbReference>
<feature type="transmembrane region" description="Helical" evidence="6">
    <location>
        <begin position="157"/>
        <end position="179"/>
    </location>
</feature>
<evidence type="ECO:0000256" key="3">
    <source>
        <dbReference type="ARBA" id="ARBA00022692"/>
    </source>
</evidence>
<dbReference type="Proteomes" id="UP000824201">
    <property type="component" value="Unassembled WGS sequence"/>
</dbReference>
<feature type="transmembrane region" description="Helical" evidence="6">
    <location>
        <begin position="543"/>
        <end position="566"/>
    </location>
</feature>
<feature type="transmembrane region" description="Helical" evidence="6">
    <location>
        <begin position="20"/>
        <end position="41"/>
    </location>
</feature>
<keyword evidence="3 6" id="KW-0812">Transmembrane</keyword>
<dbReference type="Pfam" id="PF02687">
    <property type="entry name" value="FtsX"/>
    <property type="match status" value="1"/>
</dbReference>
<feature type="transmembrane region" description="Helical" evidence="6">
    <location>
        <begin position="237"/>
        <end position="263"/>
    </location>
</feature>
<sequence>MLFKLSVKNFKKSIKDYSIYFFTLILGVAVFYMFNAIGTQAAMMEVSKTKEDIIATMNGVLSGMSILVALILGYLIVYASHFMMRKRKNEFGIYMTLGMSRWKISKILFWETFIIGVISLMVGLVVGIGLSQFMSLLVANLFEANMEQFMFVISWNAILRCIVYFSVIYVAAIIFYFITIRKAKLIDLLTANKKQEKNQLKNPLVCLIIFLAAVGMLGYAYYNVTVGAEDLQTQGDVLIQILLGIVGTVLIFWSMAGMLVQVVKKIPHFYRRKLNSFVLGEISNKINTTVISGSIICLLLFLTICVLSAAFTLKGYKDGIMESLAPASISLYKDMRDGYSVFDVLEEQKIDENSFKEVVDVSTFEKETVTNASILDKIVDFGDTFNKARIPLMRVSDYNKVAQIYHFSEYSLEEDEFILLADYENMVIQWNEGLKKSPQIQIDGQLYHPKYFSCQTGFLTMSYSPMNMGVMIVPDSVIVQEKEWYCNYYIANYSDQKENDREWKDFIDSDAFDQQLNPNDAKWEPVYRGTRSNIYDDNIGTSAMYIFLGLYLGIVFMMTGAAILALKEMSDAADSKEKYALLRKLGAKEKEIHRALLQQHSIFFGFPLILSIIHSIFGIQVCNQMLGIYESEQMLPSLITTSIVIILIYGGYFWIAHLGCNKMIEENK</sequence>
<evidence type="ECO:0000313" key="9">
    <source>
        <dbReference type="Proteomes" id="UP000824201"/>
    </source>
</evidence>
<feature type="transmembrane region" description="Helical" evidence="6">
    <location>
        <begin position="602"/>
        <end position="621"/>
    </location>
</feature>
<protein>
    <submittedName>
        <fullName evidence="8">ABC transporter permease</fullName>
    </submittedName>
</protein>
<evidence type="ECO:0000259" key="7">
    <source>
        <dbReference type="Pfam" id="PF02687"/>
    </source>
</evidence>
<dbReference type="AlphaFoldDB" id="A0A9D1EG94"/>
<keyword evidence="4 6" id="KW-1133">Transmembrane helix</keyword>
<proteinExistence type="inferred from homology"/>
<dbReference type="PANTHER" id="PTHR46795:SF3">
    <property type="entry name" value="ABC TRANSPORTER PERMEASE"/>
    <property type="match status" value="1"/>
</dbReference>